<keyword evidence="1" id="KW-0812">Transmembrane</keyword>
<reference evidence="3" key="3">
    <citation type="submission" date="2018-08" db="UniProtKB">
        <authorList>
            <consortium name="EnsemblPlants"/>
        </authorList>
    </citation>
    <scope>IDENTIFICATION</scope>
    <source>
        <strain evidence="3">cv. Bd21</strain>
    </source>
</reference>
<protein>
    <submittedName>
        <fullName evidence="2 3">Uncharacterized protein</fullName>
    </submittedName>
</protein>
<sequence>MSVRSSELLFLLGVCLFACVLGWDALTIVVDEIMPWGVVWRPFFLLFLGVQLFRNGAVRVALLGELALVFFQVYDIIL</sequence>
<accession>A0A2K2CNL3</accession>
<evidence type="ECO:0000313" key="2">
    <source>
        <dbReference type="EMBL" id="PNT63628.1"/>
    </source>
</evidence>
<dbReference type="InParanoid" id="A0A2K2CNL3"/>
<organism evidence="2">
    <name type="scientific">Brachypodium distachyon</name>
    <name type="common">Purple false brome</name>
    <name type="synonym">Trachynia distachya</name>
    <dbReference type="NCBI Taxonomy" id="15368"/>
    <lineage>
        <taxon>Eukaryota</taxon>
        <taxon>Viridiplantae</taxon>
        <taxon>Streptophyta</taxon>
        <taxon>Embryophyta</taxon>
        <taxon>Tracheophyta</taxon>
        <taxon>Spermatophyta</taxon>
        <taxon>Magnoliopsida</taxon>
        <taxon>Liliopsida</taxon>
        <taxon>Poales</taxon>
        <taxon>Poaceae</taxon>
        <taxon>BOP clade</taxon>
        <taxon>Pooideae</taxon>
        <taxon>Stipodae</taxon>
        <taxon>Brachypodieae</taxon>
        <taxon>Brachypodium</taxon>
    </lineage>
</organism>
<keyword evidence="1" id="KW-1133">Transmembrane helix</keyword>
<dbReference type="Proteomes" id="UP000008810">
    <property type="component" value="Chromosome 4"/>
</dbReference>
<feature type="transmembrane region" description="Helical" evidence="1">
    <location>
        <begin position="33"/>
        <end position="53"/>
    </location>
</feature>
<proteinExistence type="predicted"/>
<keyword evidence="4" id="KW-1185">Reference proteome</keyword>
<name>A0A2K2CNL3_BRADI</name>
<reference evidence="2" key="2">
    <citation type="submission" date="2017-06" db="EMBL/GenBank/DDBJ databases">
        <title>WGS assembly of Brachypodium distachyon.</title>
        <authorList>
            <consortium name="The International Brachypodium Initiative"/>
            <person name="Lucas S."/>
            <person name="Harmon-Smith M."/>
            <person name="Lail K."/>
            <person name="Tice H."/>
            <person name="Grimwood J."/>
            <person name="Bruce D."/>
            <person name="Barry K."/>
            <person name="Shu S."/>
            <person name="Lindquist E."/>
            <person name="Wang M."/>
            <person name="Pitluck S."/>
            <person name="Vogel J.P."/>
            <person name="Garvin D.F."/>
            <person name="Mockler T.C."/>
            <person name="Schmutz J."/>
            <person name="Rokhsar D."/>
            <person name="Bevan M.W."/>
        </authorList>
    </citation>
    <scope>NUCLEOTIDE SEQUENCE</scope>
    <source>
        <strain evidence="2">Bd21</strain>
    </source>
</reference>
<dbReference type="Gramene" id="PNT63628">
    <property type="protein sequence ID" value="PNT63628"/>
    <property type="gene ID" value="BRADI_4g18875v3"/>
</dbReference>
<evidence type="ECO:0000256" key="1">
    <source>
        <dbReference type="SAM" id="Phobius"/>
    </source>
</evidence>
<reference evidence="2 3" key="1">
    <citation type="journal article" date="2010" name="Nature">
        <title>Genome sequencing and analysis of the model grass Brachypodium distachyon.</title>
        <authorList>
            <consortium name="International Brachypodium Initiative"/>
        </authorList>
    </citation>
    <scope>NUCLEOTIDE SEQUENCE [LARGE SCALE GENOMIC DNA]</scope>
    <source>
        <strain evidence="2 3">Bd21</strain>
    </source>
</reference>
<gene>
    <name evidence="2" type="ORF">BRADI_4g18875v3</name>
</gene>
<evidence type="ECO:0000313" key="3">
    <source>
        <dbReference type="EnsemblPlants" id="PNT63628"/>
    </source>
</evidence>
<keyword evidence="1" id="KW-0472">Membrane</keyword>
<dbReference type="AlphaFoldDB" id="A0A2K2CNL3"/>
<feature type="transmembrane region" description="Helical" evidence="1">
    <location>
        <begin position="60"/>
        <end position="77"/>
    </location>
</feature>
<dbReference type="EMBL" id="CM000883">
    <property type="protein sequence ID" value="PNT63628.1"/>
    <property type="molecule type" value="Genomic_DNA"/>
</dbReference>
<evidence type="ECO:0000313" key="4">
    <source>
        <dbReference type="Proteomes" id="UP000008810"/>
    </source>
</evidence>
<dbReference type="EnsemblPlants" id="PNT63628">
    <property type="protein sequence ID" value="PNT63628"/>
    <property type="gene ID" value="BRADI_4g18875v3"/>
</dbReference>